<name>E9GSM4_DAPPU</name>
<dbReference type="PhylomeDB" id="E9GSM4"/>
<feature type="compositionally biased region" description="Polar residues" evidence="1">
    <location>
        <begin position="317"/>
        <end position="330"/>
    </location>
</feature>
<reference evidence="3 4" key="1">
    <citation type="journal article" date="2011" name="Science">
        <title>The ecoresponsive genome of Daphnia pulex.</title>
        <authorList>
            <person name="Colbourne J.K."/>
            <person name="Pfrender M.E."/>
            <person name="Gilbert D."/>
            <person name="Thomas W.K."/>
            <person name="Tucker A."/>
            <person name="Oakley T.H."/>
            <person name="Tokishita S."/>
            <person name="Aerts A."/>
            <person name="Arnold G.J."/>
            <person name="Basu M.K."/>
            <person name="Bauer D.J."/>
            <person name="Caceres C.E."/>
            <person name="Carmel L."/>
            <person name="Casola C."/>
            <person name="Choi J.H."/>
            <person name="Detter J.C."/>
            <person name="Dong Q."/>
            <person name="Dusheyko S."/>
            <person name="Eads B.D."/>
            <person name="Frohlich T."/>
            <person name="Geiler-Samerotte K.A."/>
            <person name="Gerlach D."/>
            <person name="Hatcher P."/>
            <person name="Jogdeo S."/>
            <person name="Krijgsveld J."/>
            <person name="Kriventseva E.V."/>
            <person name="Kultz D."/>
            <person name="Laforsch C."/>
            <person name="Lindquist E."/>
            <person name="Lopez J."/>
            <person name="Manak J.R."/>
            <person name="Muller J."/>
            <person name="Pangilinan J."/>
            <person name="Patwardhan R.P."/>
            <person name="Pitluck S."/>
            <person name="Pritham E.J."/>
            <person name="Rechtsteiner A."/>
            <person name="Rho M."/>
            <person name="Rogozin I.B."/>
            <person name="Sakarya O."/>
            <person name="Salamov A."/>
            <person name="Schaack S."/>
            <person name="Shapiro H."/>
            <person name="Shiga Y."/>
            <person name="Skalitzky C."/>
            <person name="Smith Z."/>
            <person name="Souvorov A."/>
            <person name="Sung W."/>
            <person name="Tang Z."/>
            <person name="Tsuchiya D."/>
            <person name="Tu H."/>
            <person name="Vos H."/>
            <person name="Wang M."/>
            <person name="Wolf Y.I."/>
            <person name="Yamagata H."/>
            <person name="Yamada T."/>
            <person name="Ye Y."/>
            <person name="Shaw J.R."/>
            <person name="Andrews J."/>
            <person name="Crease T.J."/>
            <person name="Tang H."/>
            <person name="Lucas S.M."/>
            <person name="Robertson H.M."/>
            <person name="Bork P."/>
            <person name="Koonin E.V."/>
            <person name="Zdobnov E.M."/>
            <person name="Grigoriev I.V."/>
            <person name="Lynch M."/>
            <person name="Boore J.L."/>
        </authorList>
    </citation>
    <scope>NUCLEOTIDE SEQUENCE [LARGE SCALE GENOMIC DNA]</scope>
</reference>
<dbReference type="InParanoid" id="E9GSM4"/>
<organism evidence="3 4">
    <name type="scientific">Daphnia pulex</name>
    <name type="common">Water flea</name>
    <dbReference type="NCBI Taxonomy" id="6669"/>
    <lineage>
        <taxon>Eukaryota</taxon>
        <taxon>Metazoa</taxon>
        <taxon>Ecdysozoa</taxon>
        <taxon>Arthropoda</taxon>
        <taxon>Crustacea</taxon>
        <taxon>Branchiopoda</taxon>
        <taxon>Diplostraca</taxon>
        <taxon>Cladocera</taxon>
        <taxon>Anomopoda</taxon>
        <taxon>Daphniidae</taxon>
        <taxon>Daphnia</taxon>
    </lineage>
</organism>
<keyword evidence="2" id="KW-0812">Transmembrane</keyword>
<dbReference type="KEGG" id="dpx:DAPPUDRAFT_106059"/>
<feature type="transmembrane region" description="Helical" evidence="2">
    <location>
        <begin position="102"/>
        <end position="121"/>
    </location>
</feature>
<dbReference type="Proteomes" id="UP000000305">
    <property type="component" value="Unassembled WGS sequence"/>
</dbReference>
<feature type="transmembrane region" description="Helical" evidence="2">
    <location>
        <begin position="45"/>
        <end position="65"/>
    </location>
</feature>
<feature type="transmembrane region" description="Helical" evidence="2">
    <location>
        <begin position="245"/>
        <end position="269"/>
    </location>
</feature>
<evidence type="ECO:0000313" key="4">
    <source>
        <dbReference type="Proteomes" id="UP000000305"/>
    </source>
</evidence>
<gene>
    <name evidence="3" type="ORF">DAPPUDRAFT_106059</name>
</gene>
<feature type="compositionally biased region" description="Polar residues" evidence="1">
    <location>
        <begin position="339"/>
        <end position="351"/>
    </location>
</feature>
<feature type="transmembrane region" description="Helical" evidence="2">
    <location>
        <begin position="133"/>
        <end position="161"/>
    </location>
</feature>
<feature type="transmembrane region" description="Helical" evidence="2">
    <location>
        <begin position="281"/>
        <end position="301"/>
    </location>
</feature>
<keyword evidence="2" id="KW-1133">Transmembrane helix</keyword>
<keyword evidence="4" id="KW-1185">Reference proteome</keyword>
<keyword evidence="2" id="KW-0472">Membrane</keyword>
<dbReference type="HOGENOM" id="CLU_790522_0_0_1"/>
<dbReference type="AlphaFoldDB" id="E9GSM4"/>
<evidence type="ECO:0000313" key="3">
    <source>
        <dbReference type="EMBL" id="EFX77555.1"/>
    </source>
</evidence>
<sequence length="374" mass="42063">MTNFEKVKNALSKVTKLKPDFTMMNEKVKKAFSKSTKFLSANKEVIVFLMLLIIAWTFLLCFVKLPPDLQDMSGKPIKVTCNDDKINYPMAPIKNPTKKNNYFIHEIGASCICLLLSFLYVRGRRLANSDPPCSSIILLLVQLLLWILSLITGSVFTWLWVNNGPTETLAPNFLAACKPQGLDLLCSPDSHPEDWNPVVWVTCTTPPEMWIPALSNALPPLAAVQAYLTFAAVIYMIYNWKWEGPLTLLTLCHLPVSIMSFGFIVYFAISDNVANFDKEFFSGYLKSFAVACVWLAVDSFWQKTKKEPTLPRHWNDPTPQTGPIPTNLTPSLHEPPAATGSTTRETENAYQSIYPDLTPEYENPPSYGSSATRY</sequence>
<evidence type="ECO:0000256" key="1">
    <source>
        <dbReference type="SAM" id="MobiDB-lite"/>
    </source>
</evidence>
<dbReference type="EMBL" id="GL732562">
    <property type="protein sequence ID" value="EFX77555.1"/>
    <property type="molecule type" value="Genomic_DNA"/>
</dbReference>
<feature type="transmembrane region" description="Helical" evidence="2">
    <location>
        <begin position="217"/>
        <end position="238"/>
    </location>
</feature>
<accession>E9GSM4</accession>
<feature type="region of interest" description="Disordered" evidence="1">
    <location>
        <begin position="308"/>
        <end position="374"/>
    </location>
</feature>
<evidence type="ECO:0000256" key="2">
    <source>
        <dbReference type="SAM" id="Phobius"/>
    </source>
</evidence>
<protein>
    <submittedName>
        <fullName evidence="3">Uncharacterized protein</fullName>
    </submittedName>
</protein>
<proteinExistence type="predicted"/>